<sequence>MNITCPDGYSAYSEFGVHDTCSVRIEVDKILKISSLFSSVIIFFFHIKIYYLFSERIKNMKSFPMIILFLSIVNNILLSLYLIQALMTDNKSFNSLVSALTMHLGVSTMVMEIILFIHFIFNFILKDWNFKKIKYIFYIANPTQIAVFYIGIFSSSADERMTKYYNIIFWCPVCIFFILSIPIFYIIYKNLYYNMENDDIKSEKYILFIIILFISSIFIILISILCMFKANIDWVLFDTFWLFMIYLNLFIFLLLTQEKNNNNAELDNIQPDIIIDETHQPPPDINY</sequence>
<name>A0A481Z235_9VIRU</name>
<organism evidence="2">
    <name type="scientific">Pithovirus LCPAC101</name>
    <dbReference type="NCBI Taxonomy" id="2506586"/>
    <lineage>
        <taxon>Viruses</taxon>
        <taxon>Pithoviruses</taxon>
    </lineage>
</organism>
<keyword evidence="1" id="KW-0812">Transmembrane</keyword>
<keyword evidence="1" id="KW-0472">Membrane</keyword>
<feature type="transmembrane region" description="Helical" evidence="1">
    <location>
        <begin position="234"/>
        <end position="255"/>
    </location>
</feature>
<feature type="transmembrane region" description="Helical" evidence="1">
    <location>
        <begin position="65"/>
        <end position="83"/>
    </location>
</feature>
<protein>
    <submittedName>
        <fullName evidence="2">Uncharacterized protein</fullName>
    </submittedName>
</protein>
<feature type="transmembrane region" description="Helical" evidence="1">
    <location>
        <begin position="167"/>
        <end position="187"/>
    </location>
</feature>
<dbReference type="EMBL" id="MK500440">
    <property type="protein sequence ID" value="QBK89782.1"/>
    <property type="molecule type" value="Genomic_DNA"/>
</dbReference>
<proteinExistence type="predicted"/>
<feature type="transmembrane region" description="Helical" evidence="1">
    <location>
        <begin position="103"/>
        <end position="123"/>
    </location>
</feature>
<evidence type="ECO:0000256" key="1">
    <source>
        <dbReference type="SAM" id="Phobius"/>
    </source>
</evidence>
<reference evidence="2" key="1">
    <citation type="journal article" date="2019" name="MBio">
        <title>Virus Genomes from Deep Sea Sediments Expand the Ocean Megavirome and Support Independent Origins of Viral Gigantism.</title>
        <authorList>
            <person name="Backstrom D."/>
            <person name="Yutin N."/>
            <person name="Jorgensen S.L."/>
            <person name="Dharamshi J."/>
            <person name="Homa F."/>
            <person name="Zaremba-Niedwiedzka K."/>
            <person name="Spang A."/>
            <person name="Wolf Y.I."/>
            <person name="Koonin E.V."/>
            <person name="Ettema T.J."/>
        </authorList>
    </citation>
    <scope>NUCLEOTIDE SEQUENCE</scope>
</reference>
<gene>
    <name evidence="2" type="ORF">LCPAC101_00650</name>
</gene>
<feature type="transmembrane region" description="Helical" evidence="1">
    <location>
        <begin position="33"/>
        <end position="53"/>
    </location>
</feature>
<feature type="transmembrane region" description="Helical" evidence="1">
    <location>
        <begin position="135"/>
        <end position="155"/>
    </location>
</feature>
<keyword evidence="1" id="KW-1133">Transmembrane helix</keyword>
<evidence type="ECO:0000313" key="2">
    <source>
        <dbReference type="EMBL" id="QBK89782.1"/>
    </source>
</evidence>
<feature type="transmembrane region" description="Helical" evidence="1">
    <location>
        <begin position="207"/>
        <end position="228"/>
    </location>
</feature>
<accession>A0A481Z235</accession>